<proteinExistence type="predicted"/>
<evidence type="ECO:0000313" key="6">
    <source>
        <dbReference type="Proteomes" id="UP000572635"/>
    </source>
</evidence>
<evidence type="ECO:0000256" key="1">
    <source>
        <dbReference type="ARBA" id="ARBA00023015"/>
    </source>
</evidence>
<protein>
    <submittedName>
        <fullName evidence="5">LacI family transcriptional regulator</fullName>
    </submittedName>
</protein>
<dbReference type="SUPFAM" id="SSF53822">
    <property type="entry name" value="Periplasmic binding protein-like I"/>
    <property type="match status" value="1"/>
</dbReference>
<dbReference type="AlphaFoldDB" id="A0A7W8QTH6"/>
<dbReference type="InterPro" id="IPR010982">
    <property type="entry name" value="Lambda_DNA-bd_dom_sf"/>
</dbReference>
<dbReference type="SMART" id="SM00354">
    <property type="entry name" value="HTH_LACI"/>
    <property type="match status" value="1"/>
</dbReference>
<name>A0A7W8QTH6_9ACTN</name>
<keyword evidence="3" id="KW-0804">Transcription</keyword>
<organism evidence="5 6">
    <name type="scientific">Nocardiopsis composta</name>
    <dbReference type="NCBI Taxonomy" id="157465"/>
    <lineage>
        <taxon>Bacteria</taxon>
        <taxon>Bacillati</taxon>
        <taxon>Actinomycetota</taxon>
        <taxon>Actinomycetes</taxon>
        <taxon>Streptosporangiales</taxon>
        <taxon>Nocardiopsidaceae</taxon>
        <taxon>Nocardiopsis</taxon>
    </lineage>
</organism>
<dbReference type="SUPFAM" id="SSF47413">
    <property type="entry name" value="lambda repressor-like DNA-binding domains"/>
    <property type="match status" value="1"/>
</dbReference>
<keyword evidence="1" id="KW-0805">Transcription regulation</keyword>
<reference evidence="5 6" key="1">
    <citation type="submission" date="2020-08" db="EMBL/GenBank/DDBJ databases">
        <title>Sequencing the genomes of 1000 actinobacteria strains.</title>
        <authorList>
            <person name="Klenk H.-P."/>
        </authorList>
    </citation>
    <scope>NUCLEOTIDE SEQUENCE [LARGE SCALE GENOMIC DNA]</scope>
    <source>
        <strain evidence="5 6">DSM 44551</strain>
    </source>
</reference>
<feature type="domain" description="HTH lacI-type" evidence="4">
    <location>
        <begin position="1"/>
        <end position="50"/>
    </location>
</feature>
<dbReference type="InterPro" id="IPR046335">
    <property type="entry name" value="LacI/GalR-like_sensor"/>
</dbReference>
<evidence type="ECO:0000256" key="2">
    <source>
        <dbReference type="ARBA" id="ARBA00023125"/>
    </source>
</evidence>
<dbReference type="CDD" id="cd06293">
    <property type="entry name" value="PBP1_LacI-like"/>
    <property type="match status" value="1"/>
</dbReference>
<accession>A0A7W8QTH6</accession>
<dbReference type="EMBL" id="JACHDB010000002">
    <property type="protein sequence ID" value="MBB5436234.1"/>
    <property type="molecule type" value="Genomic_DNA"/>
</dbReference>
<dbReference type="InterPro" id="IPR000843">
    <property type="entry name" value="HTH_LacI"/>
</dbReference>
<dbReference type="Gene3D" id="3.40.50.2300">
    <property type="match status" value="2"/>
</dbReference>
<comment type="caution">
    <text evidence="5">The sequence shown here is derived from an EMBL/GenBank/DDBJ whole genome shotgun (WGS) entry which is preliminary data.</text>
</comment>
<dbReference type="Gene3D" id="1.10.260.40">
    <property type="entry name" value="lambda repressor-like DNA-binding domains"/>
    <property type="match status" value="1"/>
</dbReference>
<dbReference type="GO" id="GO:0003700">
    <property type="term" value="F:DNA-binding transcription factor activity"/>
    <property type="evidence" value="ECO:0007669"/>
    <property type="project" value="TreeGrafter"/>
</dbReference>
<dbReference type="CDD" id="cd01392">
    <property type="entry name" value="HTH_LacI"/>
    <property type="match status" value="1"/>
</dbReference>
<dbReference type="Pfam" id="PF13377">
    <property type="entry name" value="Peripla_BP_3"/>
    <property type="match status" value="1"/>
</dbReference>
<keyword evidence="2" id="KW-0238">DNA-binding</keyword>
<dbReference type="PROSITE" id="PS50932">
    <property type="entry name" value="HTH_LACI_2"/>
    <property type="match status" value="1"/>
</dbReference>
<dbReference type="GO" id="GO:0000976">
    <property type="term" value="F:transcription cis-regulatory region binding"/>
    <property type="evidence" value="ECO:0007669"/>
    <property type="project" value="TreeGrafter"/>
</dbReference>
<dbReference type="PANTHER" id="PTHR30146:SF109">
    <property type="entry name" value="HTH-TYPE TRANSCRIPTIONAL REGULATOR GALS"/>
    <property type="match status" value="1"/>
</dbReference>
<keyword evidence="6" id="KW-1185">Reference proteome</keyword>
<sequence length="331" mass="34959">MAAHAGVSLGTVSNVLNRPELVSERTRGRVQRSIEALGFIRNDSARQLRSGASRTVAYVLHDTANPFFTDVADGVQRTTDPAGLALYLCNSGEDADRQAFFLDLLEQQRVTGVLITPVDPDDPRIAALAARGTPVVLVDRPARGDLCSVAVDDVLGGDIAAEHLLAAGHRRLAFVGGPLPLGQVADRLSGARRALQRTGGADLQVVETAALTIAEGRRAAEHIAALPAGHRPTAVFCANDLLALGVLRQCAALGLRVPEDIALVGYDDIEFAEAAAVPLTSVRQPRRLLGRTAAELLLAEARDTGGHEHRRILYDPELIVRASTSGPAPSA</sequence>
<gene>
    <name evidence="5" type="ORF">HDA36_006382</name>
</gene>
<dbReference type="Proteomes" id="UP000572635">
    <property type="component" value="Unassembled WGS sequence"/>
</dbReference>
<dbReference type="PANTHER" id="PTHR30146">
    <property type="entry name" value="LACI-RELATED TRANSCRIPTIONAL REPRESSOR"/>
    <property type="match status" value="1"/>
</dbReference>
<dbReference type="InterPro" id="IPR028082">
    <property type="entry name" value="Peripla_BP_I"/>
</dbReference>
<evidence type="ECO:0000313" key="5">
    <source>
        <dbReference type="EMBL" id="MBB5436234.1"/>
    </source>
</evidence>
<evidence type="ECO:0000256" key="3">
    <source>
        <dbReference type="ARBA" id="ARBA00023163"/>
    </source>
</evidence>
<dbReference type="Pfam" id="PF00356">
    <property type="entry name" value="LacI"/>
    <property type="match status" value="1"/>
</dbReference>
<evidence type="ECO:0000259" key="4">
    <source>
        <dbReference type="PROSITE" id="PS50932"/>
    </source>
</evidence>